<dbReference type="AlphaFoldDB" id="A0ABD0WA91"/>
<comment type="caution">
    <text evidence="2">The sequence shown here is derived from an EMBL/GenBank/DDBJ whole genome shotgun (WGS) entry which is preliminary data.</text>
</comment>
<keyword evidence="3" id="KW-1185">Reference proteome</keyword>
<reference evidence="2 3" key="1">
    <citation type="submission" date="2024-06" db="EMBL/GenBank/DDBJ databases">
        <authorList>
            <person name="Pan Q."/>
            <person name="Wen M."/>
            <person name="Jouanno E."/>
            <person name="Zahm M."/>
            <person name="Klopp C."/>
            <person name="Cabau C."/>
            <person name="Louis A."/>
            <person name="Berthelot C."/>
            <person name="Parey E."/>
            <person name="Roest Crollius H."/>
            <person name="Montfort J."/>
            <person name="Robinson-Rechavi M."/>
            <person name="Bouchez O."/>
            <person name="Lampietro C."/>
            <person name="Lopez Roques C."/>
            <person name="Donnadieu C."/>
            <person name="Postlethwait J."/>
            <person name="Bobe J."/>
            <person name="Verreycken H."/>
            <person name="Guiguen Y."/>
        </authorList>
    </citation>
    <scope>NUCLEOTIDE SEQUENCE [LARGE SCALE GENOMIC DNA]</scope>
    <source>
        <strain evidence="2">Up_M1</strain>
        <tissue evidence="2">Testis</tissue>
    </source>
</reference>
<proteinExistence type="predicted"/>
<evidence type="ECO:0000313" key="2">
    <source>
        <dbReference type="EMBL" id="KAL0962006.1"/>
    </source>
</evidence>
<name>A0ABD0WA91_UMBPY</name>
<evidence type="ECO:0000256" key="1">
    <source>
        <dbReference type="SAM" id="MobiDB-lite"/>
    </source>
</evidence>
<dbReference type="Proteomes" id="UP001557470">
    <property type="component" value="Unassembled WGS sequence"/>
</dbReference>
<evidence type="ECO:0000313" key="3">
    <source>
        <dbReference type="Proteomes" id="UP001557470"/>
    </source>
</evidence>
<feature type="compositionally biased region" description="Basic and acidic residues" evidence="1">
    <location>
        <begin position="21"/>
        <end position="31"/>
    </location>
</feature>
<sequence length="74" mass="8329">MKIASKRGTIQPAAHFPALDQQKKSEGESRVDYNSRVLAFTSARIHAYWELWINVVVTAGSIDSCWSKSRCVCE</sequence>
<gene>
    <name evidence="2" type="ORF">UPYG_G00334460</name>
</gene>
<accession>A0ABD0WA91</accession>
<protein>
    <submittedName>
        <fullName evidence="2">Uncharacterized protein</fullName>
    </submittedName>
</protein>
<organism evidence="2 3">
    <name type="scientific">Umbra pygmaea</name>
    <name type="common">Eastern mudminnow</name>
    <dbReference type="NCBI Taxonomy" id="75934"/>
    <lineage>
        <taxon>Eukaryota</taxon>
        <taxon>Metazoa</taxon>
        <taxon>Chordata</taxon>
        <taxon>Craniata</taxon>
        <taxon>Vertebrata</taxon>
        <taxon>Euteleostomi</taxon>
        <taxon>Actinopterygii</taxon>
        <taxon>Neopterygii</taxon>
        <taxon>Teleostei</taxon>
        <taxon>Protacanthopterygii</taxon>
        <taxon>Esociformes</taxon>
        <taxon>Umbridae</taxon>
        <taxon>Umbra</taxon>
    </lineage>
</organism>
<dbReference type="EMBL" id="JAGEUA010000011">
    <property type="protein sequence ID" value="KAL0962006.1"/>
    <property type="molecule type" value="Genomic_DNA"/>
</dbReference>
<feature type="region of interest" description="Disordered" evidence="1">
    <location>
        <begin position="1"/>
        <end position="31"/>
    </location>
</feature>